<evidence type="ECO:0000256" key="4">
    <source>
        <dbReference type="ARBA" id="ARBA00022741"/>
    </source>
</evidence>
<dbReference type="InterPro" id="IPR002182">
    <property type="entry name" value="NB-ARC"/>
</dbReference>
<proteinExistence type="inferred from homology"/>
<keyword evidence="5" id="KW-0611">Plant defense</keyword>
<keyword evidence="3" id="KW-0677">Repeat</keyword>
<evidence type="ECO:0000313" key="12">
    <source>
        <dbReference type="EMBL" id="MPA40226.1"/>
    </source>
</evidence>
<protein>
    <submittedName>
        <fullName evidence="12">Putative disease resistance protein RPM1-like</fullName>
    </submittedName>
</protein>
<dbReference type="InterPro" id="IPR036388">
    <property type="entry name" value="WH-like_DNA-bd_sf"/>
</dbReference>
<feature type="domain" description="Disease resistance R13L4/SHOC-2-like LRR" evidence="11">
    <location>
        <begin position="519"/>
        <end position="846"/>
    </location>
</feature>
<dbReference type="FunFam" id="1.10.8.430:FF:000003">
    <property type="entry name" value="Probable disease resistance protein At5g66910"/>
    <property type="match status" value="1"/>
</dbReference>
<evidence type="ECO:0000256" key="7">
    <source>
        <dbReference type="SAM" id="MobiDB-lite"/>
    </source>
</evidence>
<dbReference type="InterPro" id="IPR041118">
    <property type="entry name" value="Rx_N"/>
</dbReference>
<dbReference type="InterPro" id="IPR027417">
    <property type="entry name" value="P-loop_NTPase"/>
</dbReference>
<dbReference type="InterPro" id="IPR058922">
    <property type="entry name" value="WHD_DRP"/>
</dbReference>
<dbReference type="InterPro" id="IPR038005">
    <property type="entry name" value="RX-like_CC"/>
</dbReference>
<dbReference type="InterPro" id="IPR055414">
    <property type="entry name" value="LRR_R13L4/SHOC2-like"/>
</dbReference>
<evidence type="ECO:0000259" key="8">
    <source>
        <dbReference type="Pfam" id="PF00931"/>
    </source>
</evidence>
<gene>
    <name evidence="12" type="ORF">Din_009667</name>
</gene>
<dbReference type="Gene3D" id="1.10.10.10">
    <property type="entry name" value="Winged helix-like DNA-binding domain superfamily/Winged helix DNA-binding domain"/>
    <property type="match status" value="1"/>
</dbReference>
<dbReference type="Pfam" id="PF00931">
    <property type="entry name" value="NB-ARC"/>
    <property type="match status" value="1"/>
</dbReference>
<evidence type="ECO:0000256" key="2">
    <source>
        <dbReference type="ARBA" id="ARBA00022614"/>
    </source>
</evidence>
<dbReference type="GO" id="GO:0098542">
    <property type="term" value="P:defense response to other organism"/>
    <property type="evidence" value="ECO:0007669"/>
    <property type="project" value="TreeGrafter"/>
</dbReference>
<dbReference type="InterPro" id="IPR032675">
    <property type="entry name" value="LRR_dom_sf"/>
</dbReference>
<dbReference type="AlphaFoldDB" id="A0A5B6Z9X8"/>
<sequence>MRSFLEDADTKRPQTQGEKSWVAEVREMSYNVEDIIDEFMYHMNSEQQSGGKFTRCLRQIFCFPKNQWVRHRIATKLQTINRRIKAIRERNQRYGVHHIQGTSPLQDDRDQSWVRNHAESSLFVKDDDLVGIKDDKRLLEGWLMGEEPQRTIISVVGMGGLGKTTLVAQIYNSKIVKQHFDCYAWITVSQTYAVEDLLKSMIKEFYEAMKEVVTVDLSTMSYRQLLDNLVNYLRPKRYIVVLDDVWSSNLWRDINISLPDERLGSRVILTTRKEDIASSSFRVHNLQPLGMTEAWDLFCMKAFSSSPNRSCPQGLENLARGLVEKCEGLPLAIVALGGLMSSKKMEWEWRNVYNSLNWELSNNPELEVVKSILMLSFNDLSFRLKCCFLYCCLFPEDYLIGRKRLIRLWMAEGFVEKVKGLTPEDKADMYLMELVSRSMLQVVKRNISGRPKRVKMHDLLRELALSTSETEEFCSTSDGKEACTSTSQEESSNGPPPPRRLSIIKTIDKENNSWKGMSQLRSLLVFVVGMISPSVNTLPSSGFRLLRVLDLEGLPIVKLPDQVVDLFNLRYLNLRRTRVLKELPKSIGRLRKLQTLDVADSEIKVLPTGITKLQNLRHLIAYSYNKRDYDAFDSGYVISVPPNICKLKNLQVLNDVEAKAGLMKQLGNMTQLISLGIKEAREVDEKDLCDSIQNMNLLRFCSVHAIDEEEYLRMDALLSTPPHLKGLALVGKLERVPHWFHSLQCLTTLCLRWSRLGEDPLPYIQALPNLGELTLANAYEGNQLRFCMGFQKLTELYLVNLPQLNEIIIEKGVMQGLQKLFLRKCMELKMLPHGIEYLRNLQELLLKTVSNELAERISGEGSVDRPKVRHIPLIKHYQY</sequence>
<dbReference type="InterPro" id="IPR044974">
    <property type="entry name" value="Disease_R_plants"/>
</dbReference>
<reference evidence="12" key="1">
    <citation type="submission" date="2019-08" db="EMBL/GenBank/DDBJ databases">
        <title>Reference gene set and small RNA set construction with multiple tissues from Davidia involucrata Baill.</title>
        <authorList>
            <person name="Yang H."/>
            <person name="Zhou C."/>
            <person name="Li G."/>
            <person name="Wang J."/>
            <person name="Gao P."/>
            <person name="Wang M."/>
            <person name="Wang R."/>
            <person name="Zhao Y."/>
        </authorList>
    </citation>
    <scope>NUCLEOTIDE SEQUENCE</scope>
    <source>
        <tissue evidence="12">Mixed with DoveR01_LX</tissue>
    </source>
</reference>
<dbReference type="SUPFAM" id="SSF52058">
    <property type="entry name" value="L domain-like"/>
    <property type="match status" value="1"/>
</dbReference>
<dbReference type="GO" id="GO:0051607">
    <property type="term" value="P:defense response to virus"/>
    <property type="evidence" value="ECO:0007669"/>
    <property type="project" value="UniProtKB-ARBA"/>
</dbReference>
<dbReference type="EMBL" id="GHES01009667">
    <property type="protein sequence ID" value="MPA40226.1"/>
    <property type="molecule type" value="Transcribed_RNA"/>
</dbReference>
<dbReference type="Pfam" id="PF23598">
    <property type="entry name" value="LRR_14"/>
    <property type="match status" value="1"/>
</dbReference>
<feature type="compositionally biased region" description="Polar residues" evidence="7">
    <location>
        <begin position="483"/>
        <end position="493"/>
    </location>
</feature>
<evidence type="ECO:0000256" key="3">
    <source>
        <dbReference type="ARBA" id="ARBA00022737"/>
    </source>
</evidence>
<evidence type="ECO:0000256" key="6">
    <source>
        <dbReference type="ARBA" id="ARBA00022840"/>
    </source>
</evidence>
<feature type="domain" description="Disease resistance N-terminal" evidence="9">
    <location>
        <begin position="1"/>
        <end position="53"/>
    </location>
</feature>
<keyword evidence="2" id="KW-0433">Leucine-rich repeat</keyword>
<evidence type="ECO:0000256" key="1">
    <source>
        <dbReference type="ARBA" id="ARBA00008894"/>
    </source>
</evidence>
<evidence type="ECO:0000259" key="11">
    <source>
        <dbReference type="Pfam" id="PF23598"/>
    </source>
</evidence>
<dbReference type="SUPFAM" id="SSF52540">
    <property type="entry name" value="P-loop containing nucleoside triphosphate hydrolases"/>
    <property type="match status" value="1"/>
</dbReference>
<dbReference type="FunFam" id="1.10.10.10:FF:000322">
    <property type="entry name" value="Probable disease resistance protein At1g63360"/>
    <property type="match status" value="1"/>
</dbReference>
<dbReference type="Pfam" id="PF23559">
    <property type="entry name" value="WHD_DRP"/>
    <property type="match status" value="1"/>
</dbReference>
<keyword evidence="6" id="KW-0067">ATP-binding</keyword>
<keyword evidence="4" id="KW-0547">Nucleotide-binding</keyword>
<organism evidence="12">
    <name type="scientific">Davidia involucrata</name>
    <name type="common">Dove tree</name>
    <dbReference type="NCBI Taxonomy" id="16924"/>
    <lineage>
        <taxon>Eukaryota</taxon>
        <taxon>Viridiplantae</taxon>
        <taxon>Streptophyta</taxon>
        <taxon>Embryophyta</taxon>
        <taxon>Tracheophyta</taxon>
        <taxon>Spermatophyta</taxon>
        <taxon>Magnoliopsida</taxon>
        <taxon>eudicotyledons</taxon>
        <taxon>Gunneridae</taxon>
        <taxon>Pentapetalae</taxon>
        <taxon>asterids</taxon>
        <taxon>Cornales</taxon>
        <taxon>Nyssaceae</taxon>
        <taxon>Davidia</taxon>
    </lineage>
</organism>
<name>A0A5B6Z9X8_DAVIN</name>
<dbReference type="PANTHER" id="PTHR23155:SF1205">
    <property type="entry name" value="DISEASE RESISTANCE PROTEIN RPM1"/>
    <property type="match status" value="1"/>
</dbReference>
<dbReference type="Gene3D" id="3.80.10.10">
    <property type="entry name" value="Ribonuclease Inhibitor"/>
    <property type="match status" value="1"/>
</dbReference>
<comment type="similarity">
    <text evidence="1">Belongs to the disease resistance NB-LRR family.</text>
</comment>
<feature type="domain" description="Disease resistance protein winged helix" evidence="10">
    <location>
        <begin position="393"/>
        <end position="464"/>
    </location>
</feature>
<evidence type="ECO:0000256" key="5">
    <source>
        <dbReference type="ARBA" id="ARBA00022821"/>
    </source>
</evidence>
<dbReference type="CDD" id="cd14798">
    <property type="entry name" value="RX-CC_like"/>
    <property type="match status" value="1"/>
</dbReference>
<feature type="region of interest" description="Disordered" evidence="7">
    <location>
        <begin position="475"/>
        <end position="501"/>
    </location>
</feature>
<dbReference type="Gene3D" id="1.10.8.430">
    <property type="entry name" value="Helical domain of apoptotic protease-activating factors"/>
    <property type="match status" value="1"/>
</dbReference>
<dbReference type="InterPro" id="IPR042197">
    <property type="entry name" value="Apaf_helical"/>
</dbReference>
<evidence type="ECO:0000259" key="10">
    <source>
        <dbReference type="Pfam" id="PF23559"/>
    </source>
</evidence>
<dbReference type="FunFam" id="3.40.50.300:FF:001091">
    <property type="entry name" value="Probable disease resistance protein At1g61300"/>
    <property type="match status" value="1"/>
</dbReference>
<dbReference type="PANTHER" id="PTHR23155">
    <property type="entry name" value="DISEASE RESISTANCE PROTEIN RP"/>
    <property type="match status" value="1"/>
</dbReference>
<dbReference type="GO" id="GO:0005524">
    <property type="term" value="F:ATP binding"/>
    <property type="evidence" value="ECO:0007669"/>
    <property type="project" value="UniProtKB-KW"/>
</dbReference>
<dbReference type="Pfam" id="PF18052">
    <property type="entry name" value="Rx_N"/>
    <property type="match status" value="1"/>
</dbReference>
<feature type="domain" description="NB-ARC" evidence="8">
    <location>
        <begin position="134"/>
        <end position="305"/>
    </location>
</feature>
<dbReference type="GO" id="GO:0043531">
    <property type="term" value="F:ADP binding"/>
    <property type="evidence" value="ECO:0007669"/>
    <property type="project" value="InterPro"/>
</dbReference>
<dbReference type="Gene3D" id="3.40.50.300">
    <property type="entry name" value="P-loop containing nucleotide triphosphate hydrolases"/>
    <property type="match status" value="1"/>
</dbReference>
<dbReference type="PRINTS" id="PR00364">
    <property type="entry name" value="DISEASERSIST"/>
</dbReference>
<evidence type="ECO:0000259" key="9">
    <source>
        <dbReference type="Pfam" id="PF18052"/>
    </source>
</evidence>
<dbReference type="Gene3D" id="1.20.5.4130">
    <property type="match status" value="1"/>
</dbReference>
<accession>A0A5B6Z9X8</accession>